<proteinExistence type="predicted"/>
<sequence length="269" mass="30281">MLACPEISAADIAAFQRDGAVCLRGLFRDWVDVIAAGIERNLRAPGPYAGNVVAAGEPGSFFEDYCNWRRVPEFQAVVTESPAAAGAAALMRSATAQFFHEHVLVKEPGTHKPTPWHQDIPYYFVDGEQTVSFWIPVDPVSEATLRLIAGSHRWQEWVRPLRWKDESSFYQGDARRYRDAPDPDREPGMEVLEWALEPGDAVLFDFRTVHGARGNPGGGRRRALSLRWLGDDARYVERPGRTSPPYPDHGMQPGQRLREDWFPVLWPAA</sequence>
<dbReference type="RefSeq" id="WP_081554708.1">
    <property type="nucleotide sequence ID" value="NZ_MUKV01000003.1"/>
</dbReference>
<dbReference type="SUPFAM" id="SSF51197">
    <property type="entry name" value="Clavaminate synthase-like"/>
    <property type="match status" value="1"/>
</dbReference>
<dbReference type="GO" id="GO:0016706">
    <property type="term" value="F:2-oxoglutarate-dependent dioxygenase activity"/>
    <property type="evidence" value="ECO:0007669"/>
    <property type="project" value="UniProtKB-ARBA"/>
</dbReference>
<dbReference type="InterPro" id="IPR008775">
    <property type="entry name" value="Phytyl_CoA_dOase-like"/>
</dbReference>
<dbReference type="GO" id="GO:0005506">
    <property type="term" value="F:iron ion binding"/>
    <property type="evidence" value="ECO:0007669"/>
    <property type="project" value="UniProtKB-ARBA"/>
</dbReference>
<dbReference type="Gene3D" id="2.60.120.620">
    <property type="entry name" value="q2cbj1_9rhob like domain"/>
    <property type="match status" value="1"/>
</dbReference>
<reference evidence="1 2" key="1">
    <citation type="submission" date="2017-02" db="EMBL/GenBank/DDBJ databases">
        <title>Chromobacterium haemolyticum H5244.</title>
        <authorList>
            <person name="Gulvik C.A."/>
        </authorList>
    </citation>
    <scope>NUCLEOTIDE SEQUENCE [LARGE SCALE GENOMIC DNA]</scope>
    <source>
        <strain evidence="1 2">H5244</strain>
    </source>
</reference>
<dbReference type="PANTHER" id="PTHR20883">
    <property type="entry name" value="PHYTANOYL-COA DIOXYGENASE DOMAIN CONTAINING 1"/>
    <property type="match status" value="1"/>
</dbReference>
<dbReference type="Pfam" id="PF05721">
    <property type="entry name" value="PhyH"/>
    <property type="match status" value="1"/>
</dbReference>
<evidence type="ECO:0000313" key="1">
    <source>
        <dbReference type="EMBL" id="OQS43180.1"/>
    </source>
</evidence>
<comment type="caution">
    <text evidence="1">The sequence shown here is derived from an EMBL/GenBank/DDBJ whole genome shotgun (WGS) entry which is preliminary data.</text>
</comment>
<evidence type="ECO:0000313" key="2">
    <source>
        <dbReference type="Proteomes" id="UP000192721"/>
    </source>
</evidence>
<gene>
    <name evidence="1" type="ORF">B0T45_04230</name>
</gene>
<protein>
    <submittedName>
        <fullName evidence="1">Phytanoyl-CoA dioxygenase</fullName>
    </submittedName>
</protein>
<name>A0A1W0D836_9NEIS</name>
<dbReference type="PANTHER" id="PTHR20883:SF49">
    <property type="entry name" value="PHYTANOYL-COA DIOXYGENASE"/>
    <property type="match status" value="1"/>
</dbReference>
<organism evidence="1 2">
    <name type="scientific">Chromobacterium haemolyticum</name>
    <dbReference type="NCBI Taxonomy" id="394935"/>
    <lineage>
        <taxon>Bacteria</taxon>
        <taxon>Pseudomonadati</taxon>
        <taxon>Pseudomonadota</taxon>
        <taxon>Betaproteobacteria</taxon>
        <taxon>Neisseriales</taxon>
        <taxon>Chromobacteriaceae</taxon>
        <taxon>Chromobacterium</taxon>
    </lineage>
</organism>
<dbReference type="AlphaFoldDB" id="A0A1W0D836"/>
<dbReference type="EMBL" id="MUKV01000003">
    <property type="protein sequence ID" value="OQS43180.1"/>
    <property type="molecule type" value="Genomic_DNA"/>
</dbReference>
<accession>A0A1W0D836</accession>
<dbReference type="Proteomes" id="UP000192721">
    <property type="component" value="Unassembled WGS sequence"/>
</dbReference>
<keyword evidence="1" id="KW-0223">Dioxygenase</keyword>
<keyword evidence="1" id="KW-0560">Oxidoreductase</keyword>